<sequence>MIISRRQTLAMLAAPGLSPQQRVCAAAALPQSLAGEQRALHALNRLGFGPRPADAAAIQRLGADAWLTQFLAQQMQAGQPLAPPWAARLQGMAMQTLSQAELLGRYREAQRAGREEKRSPAGGAEPEGGKARRELLRPLLLEASEQRLLRALHSPGQLEEVLVDFWFNHFNVFAGKGPVGVLIGNYEREAIRPHVFGKFRSMLGATAKHPAMLIYLDNVQSVAPGYQPPRRFGQEGGKAPKAPTGLNENYARELMELHSLGVDGGYTQRDVTELARMLTGWTVDYRAAMRGAAGPLFHFDAGRHDGGVKQWMGRRVEPAGQREGEWALDMLAAHPATARHIAFKLAQAFVSDAPAPALVQRLSDNFLATQGDLRALMQCLIKDEEFWRQAHWGAKFKTPYQYLLSSLRALDISPAEPQAMLGALAQAGMPLYGAQTPDGYKNVAGAWMNAEALAQRVQWASRIGGGPGRGSETSSQALASTLGAILQDGTRQMVAAEPADSRMALLLASAEFMHR</sequence>
<evidence type="ECO:0000313" key="2">
    <source>
        <dbReference type="EMBL" id="MCV2367547.1"/>
    </source>
</evidence>
<dbReference type="Pfam" id="PF08811">
    <property type="entry name" value="DUF1800"/>
    <property type="match status" value="1"/>
</dbReference>
<dbReference type="InterPro" id="IPR014917">
    <property type="entry name" value="DUF1800"/>
</dbReference>
<evidence type="ECO:0000256" key="1">
    <source>
        <dbReference type="SAM" id="MobiDB-lite"/>
    </source>
</evidence>
<dbReference type="Proteomes" id="UP001209701">
    <property type="component" value="Unassembled WGS sequence"/>
</dbReference>
<reference evidence="2 3" key="1">
    <citation type="submission" date="2021-11" db="EMBL/GenBank/DDBJ databases">
        <authorList>
            <person name="Liang Q."/>
            <person name="Mou H."/>
            <person name="Liu Z."/>
        </authorList>
    </citation>
    <scope>NUCLEOTIDE SEQUENCE [LARGE SCALE GENOMIC DNA]</scope>
    <source>
        <strain evidence="2 3">CHU3</strain>
    </source>
</reference>
<proteinExistence type="predicted"/>
<accession>A0ABT2YBM2</accession>
<dbReference type="RefSeq" id="WP_263570163.1">
    <property type="nucleotide sequence ID" value="NZ_JAJIRN010000002.1"/>
</dbReference>
<gene>
    <name evidence="2" type="ORF">LNV07_05515</name>
</gene>
<comment type="caution">
    <text evidence="2">The sequence shown here is derived from an EMBL/GenBank/DDBJ whole genome shotgun (WGS) entry which is preliminary data.</text>
</comment>
<evidence type="ECO:0000313" key="3">
    <source>
        <dbReference type="Proteomes" id="UP001209701"/>
    </source>
</evidence>
<keyword evidence="3" id="KW-1185">Reference proteome</keyword>
<name>A0ABT2YBM2_9BURK</name>
<feature type="compositionally biased region" description="Basic and acidic residues" evidence="1">
    <location>
        <begin position="108"/>
        <end position="119"/>
    </location>
</feature>
<feature type="region of interest" description="Disordered" evidence="1">
    <location>
        <begin position="108"/>
        <end position="130"/>
    </location>
</feature>
<dbReference type="EMBL" id="JAJIRN010000002">
    <property type="protein sequence ID" value="MCV2367547.1"/>
    <property type="molecule type" value="Genomic_DNA"/>
</dbReference>
<organism evidence="2 3">
    <name type="scientific">Roseateles oligotrophus</name>
    <dbReference type="NCBI Taxonomy" id="1769250"/>
    <lineage>
        <taxon>Bacteria</taxon>
        <taxon>Pseudomonadati</taxon>
        <taxon>Pseudomonadota</taxon>
        <taxon>Betaproteobacteria</taxon>
        <taxon>Burkholderiales</taxon>
        <taxon>Sphaerotilaceae</taxon>
        <taxon>Roseateles</taxon>
    </lineage>
</organism>
<protein>
    <submittedName>
        <fullName evidence="2">DUF1800 domain-containing protein</fullName>
    </submittedName>
</protein>